<dbReference type="InterPro" id="IPR000192">
    <property type="entry name" value="Aminotrans_V_dom"/>
</dbReference>
<dbReference type="Proteomes" id="UP000087171">
    <property type="component" value="Chromosome Ca6"/>
</dbReference>
<accession>A0A1S2YF96</accession>
<evidence type="ECO:0000313" key="3">
    <source>
        <dbReference type="Proteomes" id="UP000087171"/>
    </source>
</evidence>
<evidence type="ECO:0000259" key="2">
    <source>
        <dbReference type="Pfam" id="PF00266"/>
    </source>
</evidence>
<dbReference type="OrthoDB" id="420046at2759"/>
<dbReference type="PANTHER" id="PTHR43586">
    <property type="entry name" value="CYSTEINE DESULFURASE"/>
    <property type="match status" value="1"/>
</dbReference>
<reference evidence="3" key="1">
    <citation type="journal article" date="2013" name="Nat. Biotechnol.">
        <title>Draft genome sequence of chickpea (Cicer arietinum) provides a resource for trait improvement.</title>
        <authorList>
            <person name="Varshney R.K."/>
            <person name="Song C."/>
            <person name="Saxena R.K."/>
            <person name="Azam S."/>
            <person name="Yu S."/>
            <person name="Sharpe A.G."/>
            <person name="Cannon S."/>
            <person name="Baek J."/>
            <person name="Rosen B.D."/>
            <person name="Tar'an B."/>
            <person name="Millan T."/>
            <person name="Zhang X."/>
            <person name="Ramsay L.D."/>
            <person name="Iwata A."/>
            <person name="Wang Y."/>
            <person name="Nelson W."/>
            <person name="Farmer A.D."/>
            <person name="Gaur P.M."/>
            <person name="Soderlund C."/>
            <person name="Penmetsa R.V."/>
            <person name="Xu C."/>
            <person name="Bharti A.K."/>
            <person name="He W."/>
            <person name="Winter P."/>
            <person name="Zhao S."/>
            <person name="Hane J.K."/>
            <person name="Carrasquilla-Garcia N."/>
            <person name="Condie J.A."/>
            <person name="Upadhyaya H.D."/>
            <person name="Luo M.C."/>
            <person name="Thudi M."/>
            <person name="Gowda C.L."/>
            <person name="Singh N.P."/>
            <person name="Lichtenzveig J."/>
            <person name="Gali K.K."/>
            <person name="Rubio J."/>
            <person name="Nadarajan N."/>
            <person name="Dolezel J."/>
            <person name="Bansal K.C."/>
            <person name="Xu X."/>
            <person name="Edwards D."/>
            <person name="Zhang G."/>
            <person name="Kahl G."/>
            <person name="Gil J."/>
            <person name="Singh K.B."/>
            <person name="Datta S.K."/>
            <person name="Jackson S.A."/>
            <person name="Wang J."/>
            <person name="Cook D.R."/>
        </authorList>
    </citation>
    <scope>NUCLEOTIDE SEQUENCE [LARGE SCALE GENOMIC DNA]</scope>
    <source>
        <strain evidence="3">cv. CDC Frontier</strain>
    </source>
</reference>
<reference evidence="4" key="2">
    <citation type="submission" date="2025-08" db="UniProtKB">
        <authorList>
            <consortium name="RefSeq"/>
        </authorList>
    </citation>
    <scope>IDENTIFICATION</scope>
    <source>
        <tissue evidence="4">Etiolated seedlings</tissue>
    </source>
</reference>
<keyword evidence="3" id="KW-1185">Reference proteome</keyword>
<dbReference type="Gene3D" id="3.90.1150.10">
    <property type="entry name" value="Aspartate Aminotransferase, domain 1"/>
    <property type="match status" value="1"/>
</dbReference>
<dbReference type="AlphaFoldDB" id="A0A1S2YF96"/>
<dbReference type="STRING" id="3827.A0A1S2YF96"/>
<organism evidence="3 4">
    <name type="scientific">Cicer arietinum</name>
    <name type="common">Chickpea</name>
    <name type="synonym">Garbanzo</name>
    <dbReference type="NCBI Taxonomy" id="3827"/>
    <lineage>
        <taxon>Eukaryota</taxon>
        <taxon>Viridiplantae</taxon>
        <taxon>Streptophyta</taxon>
        <taxon>Embryophyta</taxon>
        <taxon>Tracheophyta</taxon>
        <taxon>Spermatophyta</taxon>
        <taxon>Magnoliopsida</taxon>
        <taxon>eudicotyledons</taxon>
        <taxon>Gunneridae</taxon>
        <taxon>Pentapetalae</taxon>
        <taxon>rosids</taxon>
        <taxon>fabids</taxon>
        <taxon>Fabales</taxon>
        <taxon>Fabaceae</taxon>
        <taxon>Papilionoideae</taxon>
        <taxon>50 kb inversion clade</taxon>
        <taxon>NPAAA clade</taxon>
        <taxon>Hologalegina</taxon>
        <taxon>IRL clade</taxon>
        <taxon>Cicereae</taxon>
        <taxon>Cicer</taxon>
    </lineage>
</organism>
<keyword evidence="1" id="KW-0663">Pyridoxal phosphate</keyword>
<dbReference type="RefSeq" id="XP_073226033.1">
    <property type="nucleotide sequence ID" value="XM_073369932.1"/>
</dbReference>
<dbReference type="Pfam" id="PF00266">
    <property type="entry name" value="Aminotran_5"/>
    <property type="match status" value="1"/>
</dbReference>
<dbReference type="InterPro" id="IPR015421">
    <property type="entry name" value="PyrdxlP-dep_Trfase_major"/>
</dbReference>
<feature type="domain" description="Aminotransferase class V" evidence="2">
    <location>
        <begin position="110"/>
        <end position="531"/>
    </location>
</feature>
<protein>
    <submittedName>
        <fullName evidence="4">Uncharacterized protein LOC101492897</fullName>
    </submittedName>
</protein>
<dbReference type="PANTHER" id="PTHR43586:SF8">
    <property type="entry name" value="CYSTEINE DESULFURASE 1, CHLOROPLASTIC"/>
    <property type="match status" value="1"/>
</dbReference>
<dbReference type="RefSeq" id="XP_004503944.1">
    <property type="nucleotide sequence ID" value="XM_004503887.2"/>
</dbReference>
<dbReference type="InterPro" id="IPR015424">
    <property type="entry name" value="PyrdxlP-dep_Trfase"/>
</dbReference>
<dbReference type="eggNOG" id="KOG2840">
    <property type="taxonomic scope" value="Eukaryota"/>
</dbReference>
<dbReference type="SUPFAM" id="SSF53383">
    <property type="entry name" value="PLP-dependent transferases"/>
    <property type="match status" value="1"/>
</dbReference>
<proteinExistence type="predicted"/>
<name>A0A1S2YF96_CICAR</name>
<dbReference type="InterPro" id="IPR015422">
    <property type="entry name" value="PyrdxlP-dep_Trfase_small"/>
</dbReference>
<dbReference type="GeneID" id="101492897"/>
<evidence type="ECO:0000256" key="1">
    <source>
        <dbReference type="ARBA" id="ARBA00022898"/>
    </source>
</evidence>
<dbReference type="PaxDb" id="3827-XP_004503944.1"/>
<gene>
    <name evidence="4" type="primary">LOC101492897</name>
</gene>
<evidence type="ECO:0000313" key="4">
    <source>
        <dbReference type="RefSeq" id="XP_004503944.1"/>
    </source>
</evidence>
<sequence>MEIEHPLLTDIIPYIALSHNNELSHSLPLSKTNTMLETSHDFCYHPESFKKLVEMDLPCNESLEEKLSWLRFQIIGNDAEFDSSFGRRKLVYADHTASGRSLHYSENFIINHLLPFYGNTHTCDSYVGSRTTKMLHEATEYIKKCLGGGEDDAIIFCGSGTTAATKRLQEVIGIAVPSILRERVLRSLSKEERWVVFVGPHEHHSNLLSWRQSLAEVVEIDLDDKGLLDMEALKLQLEFYKDTNRPLLGSFSACSNVTGIYSDTRAIAKLLHQYKGFACFDFAASGSYVEIDMRSRHIDGYDAVFLSPHKFLGGPDSPGVLLMNKALYKLRSSTPSTCGGGTVTYVNGFNEKDTLYLENIEERENGGTPPIIQTVRAALAFWVKEYIGYKEIEKKEQLYINKALKRLVSNPNIKILGNLNAKRQAILSFLIYSTINYSDEHEREVNLWQEMGNQRGKPLHGPFVAALLNDLFGIQARGGCACAGPYGHELLNINKSQSLAIRSAVQKGYIGVKPGWTRVSFPYYMSEEDFEYILSAIEFVAVYGQRFFPLYSFNLRNGSWTMKTQKFETSNKEDNNNIHNKLLETNIEEINTNMDARKEYNDRVKQGVFVKRNQSYFDAAKYIASSLPKFPPQGILQDGMDSNVLYFRV</sequence>
<dbReference type="Gene3D" id="3.40.640.10">
    <property type="entry name" value="Type I PLP-dependent aspartate aminotransferase-like (Major domain)"/>
    <property type="match status" value="1"/>
</dbReference>